<evidence type="ECO:0000256" key="1">
    <source>
        <dbReference type="ARBA" id="ARBA00004413"/>
    </source>
</evidence>
<keyword evidence="7" id="KW-1005">Bacterial flagellum biogenesis</keyword>
<dbReference type="Gene3D" id="1.20.120.1380">
    <property type="entry name" value="Flagellar FlhF biosynthesis protein, N domain"/>
    <property type="match status" value="1"/>
</dbReference>
<dbReference type="RefSeq" id="WP_143848873.1">
    <property type="nucleotide sequence ID" value="NZ_VLXZ01000006.1"/>
</dbReference>
<comment type="caution">
    <text evidence="15">The sequence shown here is derived from an EMBL/GenBank/DDBJ whole genome shotgun (WGS) entry which is preliminary data.</text>
</comment>
<evidence type="ECO:0000256" key="9">
    <source>
        <dbReference type="ARBA" id="ARBA00023134"/>
    </source>
</evidence>
<evidence type="ECO:0000256" key="6">
    <source>
        <dbReference type="ARBA" id="ARBA00022741"/>
    </source>
</evidence>
<comment type="similarity">
    <text evidence="2">Belongs to the GTP-binding SRP family.</text>
</comment>
<evidence type="ECO:0000256" key="3">
    <source>
        <dbReference type="ARBA" id="ARBA00014919"/>
    </source>
</evidence>
<comment type="subcellular location">
    <subcellularLocation>
        <location evidence="1">Cell membrane</location>
        <topology evidence="1">Peripheral membrane protein</topology>
        <orientation evidence="1">Cytoplasmic side</orientation>
    </subcellularLocation>
</comment>
<evidence type="ECO:0000256" key="7">
    <source>
        <dbReference type="ARBA" id="ARBA00022795"/>
    </source>
</evidence>
<keyword evidence="10" id="KW-0472">Membrane</keyword>
<dbReference type="GO" id="GO:0005047">
    <property type="term" value="F:signal recognition particle binding"/>
    <property type="evidence" value="ECO:0007669"/>
    <property type="project" value="TreeGrafter"/>
</dbReference>
<accession>A0A553ZYH2</accession>
<keyword evidence="16" id="KW-1185">Reference proteome</keyword>
<dbReference type="CDD" id="cd17873">
    <property type="entry name" value="FlhF"/>
    <property type="match status" value="1"/>
</dbReference>
<dbReference type="PANTHER" id="PTHR43134:SF3">
    <property type="entry name" value="FLAGELLAR BIOSYNTHESIS PROTEIN FLHF"/>
    <property type="match status" value="1"/>
</dbReference>
<dbReference type="SMART" id="SM00962">
    <property type="entry name" value="SRP54"/>
    <property type="match status" value="1"/>
</dbReference>
<dbReference type="InterPro" id="IPR047040">
    <property type="entry name" value="FlhF__GTPase_dom"/>
</dbReference>
<evidence type="ECO:0000256" key="11">
    <source>
        <dbReference type="ARBA" id="ARBA00023225"/>
    </source>
</evidence>
<evidence type="ECO:0000313" key="16">
    <source>
        <dbReference type="Proteomes" id="UP000318521"/>
    </source>
</evidence>
<keyword evidence="5" id="KW-1003">Cell membrane</keyword>
<dbReference type="InterPro" id="IPR027417">
    <property type="entry name" value="P-loop_NTPase"/>
</dbReference>
<protein>
    <recommendedName>
        <fullName evidence="3">Flagellar biosynthesis protein FlhF</fullName>
    </recommendedName>
    <alternativeName>
        <fullName evidence="13">Flagella-associated GTP-binding protein</fullName>
    </alternativeName>
</protein>
<keyword evidence="15" id="KW-0282">Flagellum</keyword>
<evidence type="ECO:0000256" key="5">
    <source>
        <dbReference type="ARBA" id="ARBA00022475"/>
    </source>
</evidence>
<dbReference type="InterPro" id="IPR000897">
    <property type="entry name" value="SRP54_GTPase_dom"/>
</dbReference>
<evidence type="ECO:0000256" key="8">
    <source>
        <dbReference type="ARBA" id="ARBA00022927"/>
    </source>
</evidence>
<dbReference type="SUPFAM" id="SSF52540">
    <property type="entry name" value="P-loop containing nucleoside triphosphate hydrolases"/>
    <property type="match status" value="1"/>
</dbReference>
<feature type="domain" description="SRP54-type proteins GTP-binding" evidence="14">
    <location>
        <begin position="171"/>
        <end position="362"/>
    </location>
</feature>
<keyword evidence="6" id="KW-0547">Nucleotide-binding</keyword>
<organism evidence="15 16">
    <name type="scientific">Alkalicoccobacillus porphyridii</name>
    <dbReference type="NCBI Taxonomy" id="2597270"/>
    <lineage>
        <taxon>Bacteria</taxon>
        <taxon>Bacillati</taxon>
        <taxon>Bacillota</taxon>
        <taxon>Bacilli</taxon>
        <taxon>Bacillales</taxon>
        <taxon>Bacillaceae</taxon>
        <taxon>Alkalicoccobacillus</taxon>
    </lineage>
</organism>
<dbReference type="EMBL" id="VLXZ01000006">
    <property type="protein sequence ID" value="TSB46426.1"/>
    <property type="molecule type" value="Genomic_DNA"/>
</dbReference>
<dbReference type="OrthoDB" id="9778554at2"/>
<evidence type="ECO:0000256" key="2">
    <source>
        <dbReference type="ARBA" id="ARBA00008531"/>
    </source>
</evidence>
<keyword evidence="15" id="KW-0969">Cilium</keyword>
<proteinExistence type="inferred from homology"/>
<keyword evidence="11" id="KW-1006">Bacterial flagellum protein export</keyword>
<reference evidence="15 16" key="1">
    <citation type="submission" date="2019-07" db="EMBL/GenBank/DDBJ databases">
        <authorList>
            <person name="Park Y.J."/>
            <person name="Jeong S.E."/>
            <person name="Jung H.S."/>
        </authorList>
    </citation>
    <scope>NUCLEOTIDE SEQUENCE [LARGE SCALE GENOMIC DNA]</scope>
    <source>
        <strain evidence="16">P16(2019)</strain>
    </source>
</reference>
<dbReference type="AlphaFoldDB" id="A0A553ZYH2"/>
<dbReference type="GO" id="GO:0044781">
    <property type="term" value="P:bacterial-type flagellum organization"/>
    <property type="evidence" value="ECO:0007669"/>
    <property type="project" value="UniProtKB-KW"/>
</dbReference>
<evidence type="ECO:0000313" key="15">
    <source>
        <dbReference type="EMBL" id="TSB46426.1"/>
    </source>
</evidence>
<keyword evidence="8" id="KW-0653">Protein transport</keyword>
<evidence type="ECO:0000256" key="4">
    <source>
        <dbReference type="ARBA" id="ARBA00022448"/>
    </source>
</evidence>
<dbReference type="Gene3D" id="3.40.50.300">
    <property type="entry name" value="P-loop containing nucleotide triphosphate hydrolases"/>
    <property type="match status" value="1"/>
</dbReference>
<evidence type="ECO:0000256" key="13">
    <source>
        <dbReference type="ARBA" id="ARBA00030866"/>
    </source>
</evidence>
<dbReference type="GO" id="GO:0006614">
    <property type="term" value="P:SRP-dependent cotranslational protein targeting to membrane"/>
    <property type="evidence" value="ECO:0007669"/>
    <property type="project" value="InterPro"/>
</dbReference>
<gene>
    <name evidence="15" type="ORF">FN960_11520</name>
</gene>
<dbReference type="Proteomes" id="UP000318521">
    <property type="component" value="Unassembled WGS sequence"/>
</dbReference>
<dbReference type="GO" id="GO:0003924">
    <property type="term" value="F:GTPase activity"/>
    <property type="evidence" value="ECO:0007669"/>
    <property type="project" value="InterPro"/>
</dbReference>
<dbReference type="FunFam" id="3.40.50.300:FF:000695">
    <property type="entry name" value="Flagellar biosynthesis regulator FlhF"/>
    <property type="match status" value="1"/>
</dbReference>
<dbReference type="GO" id="GO:0005886">
    <property type="term" value="C:plasma membrane"/>
    <property type="evidence" value="ECO:0007669"/>
    <property type="project" value="UniProtKB-SubCell"/>
</dbReference>
<evidence type="ECO:0000256" key="12">
    <source>
        <dbReference type="ARBA" id="ARBA00025337"/>
    </source>
</evidence>
<comment type="function">
    <text evidence="12">Necessary for flagellar biosynthesis. May be involved in translocation of the flagellum.</text>
</comment>
<evidence type="ECO:0000256" key="10">
    <source>
        <dbReference type="ARBA" id="ARBA00023136"/>
    </source>
</evidence>
<dbReference type="GO" id="GO:0005525">
    <property type="term" value="F:GTP binding"/>
    <property type="evidence" value="ECO:0007669"/>
    <property type="project" value="UniProtKB-KW"/>
</dbReference>
<name>A0A553ZYH2_9BACI</name>
<keyword evidence="9" id="KW-0342">GTP-binding</keyword>
<sequence>MKLRKFQASSMPEALNQIRMELGSEAVILHTKEIATGGWFGFFSKKQLEVTAAVDPAAKSAYTKSPPKSPALKAVEPLQNTAQQDVSEKRKADHVPISADDAPDAVRQLDREFEKQEVSVQLRTELREQLFGYWYSLPKEKRSTLALYQEARRWLSSQIREVKIGDSMFEKKYMIFAGPTGVGKTTTIAKLAAEAALHQKKRVAIFTTDTYRIAAIDQLKTYASILQMPIEVIYSLEDFHKASETYSDYDLILIDTAGRNFIHDFYLQELQKTIDLSDQAALYVVLSLTSKYSDMKSVLQQFKKLPVNQVIFTKKDETSTYGAMLNVMIDDGLGIAYLTNGQNVPDDVIHVNEDLVLSTVMEGITHDGSG</sequence>
<dbReference type="PANTHER" id="PTHR43134">
    <property type="entry name" value="SIGNAL RECOGNITION PARTICLE RECEPTOR SUBUNIT ALPHA"/>
    <property type="match status" value="1"/>
</dbReference>
<keyword evidence="4" id="KW-0813">Transport</keyword>
<dbReference type="Pfam" id="PF00448">
    <property type="entry name" value="SRP54"/>
    <property type="match status" value="1"/>
</dbReference>
<evidence type="ECO:0000259" key="14">
    <source>
        <dbReference type="SMART" id="SM00962"/>
    </source>
</evidence>
<keyword evidence="15" id="KW-0966">Cell projection</keyword>
<dbReference type="GO" id="GO:0015031">
    <property type="term" value="P:protein transport"/>
    <property type="evidence" value="ECO:0007669"/>
    <property type="project" value="UniProtKB-KW"/>
</dbReference>